<keyword evidence="2" id="KW-1185">Reference proteome</keyword>
<accession>A0ABS7WTB0</accession>
<dbReference type="Proteomes" id="UP000786183">
    <property type="component" value="Unassembled WGS sequence"/>
</dbReference>
<evidence type="ECO:0000313" key="2">
    <source>
        <dbReference type="Proteomes" id="UP000786183"/>
    </source>
</evidence>
<comment type="caution">
    <text evidence="1">The sequence shown here is derived from an EMBL/GenBank/DDBJ whole genome shotgun (WGS) entry which is preliminary data.</text>
</comment>
<dbReference type="EMBL" id="JACGBB010000005">
    <property type="protein sequence ID" value="MBZ7987174.1"/>
    <property type="molecule type" value="Genomic_DNA"/>
</dbReference>
<proteinExistence type="predicted"/>
<gene>
    <name evidence="1" type="ORF">AVCANL283_03485</name>
</gene>
<evidence type="ECO:0000313" key="1">
    <source>
        <dbReference type="EMBL" id="MBZ7987174.1"/>
    </source>
</evidence>
<name>A0ABS7WTB0_9BACT</name>
<organism evidence="1 2">
    <name type="scientific">Campylobacter canadensis</name>
    <dbReference type="NCBI Taxonomy" id="449520"/>
    <lineage>
        <taxon>Bacteria</taxon>
        <taxon>Pseudomonadati</taxon>
        <taxon>Campylobacterota</taxon>
        <taxon>Epsilonproteobacteria</taxon>
        <taxon>Campylobacterales</taxon>
        <taxon>Campylobacteraceae</taxon>
        <taxon>Campylobacter</taxon>
    </lineage>
</organism>
<reference evidence="1 2" key="1">
    <citation type="submission" date="2020-07" db="EMBL/GenBank/DDBJ databases">
        <title>Transfer of Campylobacter canadensis to the novel genus Avispirillum gen. nov., that also includes two novel species recovered from migratory waterfowl: Avispirillum anseris sp. nov. and Avispirillum brantae sp. nov.</title>
        <authorList>
            <person name="Miller W.G."/>
            <person name="Chapman M.H."/>
            <person name="Yee E."/>
            <person name="Inglis G.D."/>
        </authorList>
    </citation>
    <scope>NUCLEOTIDE SEQUENCE [LARGE SCALE GENOMIC DNA]</scope>
    <source>
        <strain evidence="1 2">L283</strain>
    </source>
</reference>
<sequence>MKKLSNFTIFRKELKCKDVHNRNVYEKLPREIIEFLDNNKISYQNKQNEIINEENELLLNLFDLMRFFNTKKLTYRVFTGNQYIASLSKNNTKALKYTYGFMIFTKSKPAIKTAIKKCSYSNKLIKTNPNHFDEISLENGKVNFTYKTSNHFASLCGATIFV</sequence>
<dbReference type="RefSeq" id="WP_224325253.1">
    <property type="nucleotide sequence ID" value="NZ_JACGBB010000005.1"/>
</dbReference>
<protein>
    <submittedName>
        <fullName evidence="1">Uncharacterized protein</fullName>
    </submittedName>
</protein>